<dbReference type="GO" id="GO:0000428">
    <property type="term" value="C:DNA-directed RNA polymerase complex"/>
    <property type="evidence" value="ECO:0007669"/>
    <property type="project" value="UniProtKB-KW"/>
</dbReference>
<accession>A0A1G2HHL6</accession>
<dbReference type="GO" id="GO:0003899">
    <property type="term" value="F:DNA-directed RNA polymerase activity"/>
    <property type="evidence" value="ECO:0007669"/>
    <property type="project" value="UniProtKB-EC"/>
</dbReference>
<dbReference type="CDD" id="cd06928">
    <property type="entry name" value="RNAP_alpha_NTD"/>
    <property type="match status" value="1"/>
</dbReference>
<comment type="catalytic activity">
    <reaction evidence="10">
        <text>RNA(n) + a ribonucleoside 5'-triphosphate = RNA(n+1) + diphosphate</text>
        <dbReference type="Rhea" id="RHEA:21248"/>
        <dbReference type="Rhea" id="RHEA-COMP:14527"/>
        <dbReference type="Rhea" id="RHEA-COMP:17342"/>
        <dbReference type="ChEBI" id="CHEBI:33019"/>
        <dbReference type="ChEBI" id="CHEBI:61557"/>
        <dbReference type="ChEBI" id="CHEBI:140395"/>
        <dbReference type="EC" id="2.7.7.6"/>
    </reaction>
</comment>
<gene>
    <name evidence="13" type="ORF">A2932_00665</name>
</gene>
<organism evidence="13 14">
    <name type="scientific">Candidatus Spechtbacteria bacterium RIFCSPLOWO2_01_FULL_46_10</name>
    <dbReference type="NCBI Taxonomy" id="1802163"/>
    <lineage>
        <taxon>Bacteria</taxon>
        <taxon>Candidatus Spechtiibacteriota</taxon>
    </lineage>
</organism>
<evidence type="ECO:0000256" key="9">
    <source>
        <dbReference type="ARBA" id="ARBA00033070"/>
    </source>
</evidence>
<dbReference type="Gene3D" id="2.170.120.12">
    <property type="entry name" value="DNA-directed RNA polymerase, insert domain"/>
    <property type="match status" value="1"/>
</dbReference>
<dbReference type="Pfam" id="PF01193">
    <property type="entry name" value="RNA_pol_L"/>
    <property type="match status" value="1"/>
</dbReference>
<dbReference type="InterPro" id="IPR036643">
    <property type="entry name" value="RNApol_insert_sf"/>
</dbReference>
<evidence type="ECO:0000259" key="12">
    <source>
        <dbReference type="SMART" id="SM00662"/>
    </source>
</evidence>
<dbReference type="InterPro" id="IPR036603">
    <property type="entry name" value="RBP11-like"/>
</dbReference>
<keyword evidence="4 13" id="KW-0240">DNA-directed RNA polymerase</keyword>
<dbReference type="EC" id="2.7.7.6" evidence="2"/>
<dbReference type="STRING" id="1802163.A2932_00665"/>
<dbReference type="SUPFAM" id="SSF55257">
    <property type="entry name" value="RBP11-like subunits of RNA polymerase"/>
    <property type="match status" value="1"/>
</dbReference>
<dbReference type="GO" id="GO:0003677">
    <property type="term" value="F:DNA binding"/>
    <property type="evidence" value="ECO:0007669"/>
    <property type="project" value="InterPro"/>
</dbReference>
<reference evidence="13 14" key="1">
    <citation type="journal article" date="2016" name="Nat. Commun.">
        <title>Thousands of microbial genomes shed light on interconnected biogeochemical processes in an aquifer system.</title>
        <authorList>
            <person name="Anantharaman K."/>
            <person name="Brown C.T."/>
            <person name="Hug L.A."/>
            <person name="Sharon I."/>
            <person name="Castelle C.J."/>
            <person name="Probst A.J."/>
            <person name="Thomas B.C."/>
            <person name="Singh A."/>
            <person name="Wilkins M.J."/>
            <person name="Karaoz U."/>
            <person name="Brodie E.L."/>
            <person name="Williams K.H."/>
            <person name="Hubbard S.S."/>
            <person name="Banfield J.F."/>
        </authorList>
    </citation>
    <scope>NUCLEOTIDE SEQUENCE [LARGE SCALE GENOMIC DNA]</scope>
</reference>
<evidence type="ECO:0000256" key="5">
    <source>
        <dbReference type="ARBA" id="ARBA00022679"/>
    </source>
</evidence>
<keyword evidence="6" id="KW-0548">Nucleotidyltransferase</keyword>
<dbReference type="SUPFAM" id="SSF56553">
    <property type="entry name" value="Insert subdomain of RNA polymerase alpha subunit"/>
    <property type="match status" value="1"/>
</dbReference>
<dbReference type="SMART" id="SM00662">
    <property type="entry name" value="RPOLD"/>
    <property type="match status" value="1"/>
</dbReference>
<evidence type="ECO:0000256" key="11">
    <source>
        <dbReference type="SAM" id="MobiDB-lite"/>
    </source>
</evidence>
<comment type="similarity">
    <text evidence="1">Belongs to the RNA polymerase alpha chain family.</text>
</comment>
<evidence type="ECO:0000256" key="10">
    <source>
        <dbReference type="ARBA" id="ARBA00048552"/>
    </source>
</evidence>
<dbReference type="FunFam" id="2.170.120.12:FF:000001">
    <property type="entry name" value="DNA-directed RNA polymerase subunit alpha"/>
    <property type="match status" value="1"/>
</dbReference>
<evidence type="ECO:0000256" key="3">
    <source>
        <dbReference type="ARBA" id="ARBA00015972"/>
    </source>
</evidence>
<dbReference type="Proteomes" id="UP000179153">
    <property type="component" value="Unassembled WGS sequence"/>
</dbReference>
<feature type="compositionally biased region" description="Basic residues" evidence="11">
    <location>
        <begin position="250"/>
        <end position="262"/>
    </location>
</feature>
<sequence>MLLLPQKPKIIEHDGARAVVEINELYPGYGATIGNALRRILYSSLPGAAITRAKFEGVPHEFSTLPGVLEDVLEISLNLKQIRLILHGDEPQTLKLKVKGNKEVTAKDIETPSQVEIVNLDAHIATLTASNSTLIAEFTVERGMGYVQADAVEREKKEIGVLYLDAAFSPIVRVNFEVQDMRVGDRTDYNRLHLEIITDNTISPEDAYEQSVKVLSDQFGKIGELEGKPQKTAAKKATAKKATSKSGKAASRKIKKLTGKKK</sequence>
<feature type="region of interest" description="Disordered" evidence="11">
    <location>
        <begin position="226"/>
        <end position="262"/>
    </location>
</feature>
<dbReference type="NCBIfam" id="TIGR02027">
    <property type="entry name" value="rpoA"/>
    <property type="match status" value="1"/>
</dbReference>
<dbReference type="GO" id="GO:0006351">
    <property type="term" value="P:DNA-templated transcription"/>
    <property type="evidence" value="ECO:0007669"/>
    <property type="project" value="InterPro"/>
</dbReference>
<name>A0A1G2HHL6_9BACT</name>
<evidence type="ECO:0000256" key="2">
    <source>
        <dbReference type="ARBA" id="ARBA00012418"/>
    </source>
</evidence>
<evidence type="ECO:0000256" key="4">
    <source>
        <dbReference type="ARBA" id="ARBA00022478"/>
    </source>
</evidence>
<keyword evidence="5" id="KW-0808">Transferase</keyword>
<proteinExistence type="inferred from homology"/>
<evidence type="ECO:0000256" key="8">
    <source>
        <dbReference type="ARBA" id="ARBA00032524"/>
    </source>
</evidence>
<evidence type="ECO:0000256" key="7">
    <source>
        <dbReference type="ARBA" id="ARBA00023163"/>
    </source>
</evidence>
<dbReference type="EMBL" id="MHOI01000005">
    <property type="protein sequence ID" value="OGZ61985.1"/>
    <property type="molecule type" value="Genomic_DNA"/>
</dbReference>
<evidence type="ECO:0000313" key="13">
    <source>
        <dbReference type="EMBL" id="OGZ61985.1"/>
    </source>
</evidence>
<dbReference type="InterPro" id="IPR011773">
    <property type="entry name" value="DNA-dir_RpoA"/>
</dbReference>
<protein>
    <recommendedName>
        <fullName evidence="3">DNA-directed RNA polymerase subunit alpha</fullName>
        <ecNumber evidence="2">2.7.7.6</ecNumber>
    </recommendedName>
    <alternativeName>
        <fullName evidence="9">RNA polymerase subunit alpha</fullName>
    </alternativeName>
    <alternativeName>
        <fullName evidence="8">Transcriptase subunit alpha</fullName>
    </alternativeName>
</protein>
<evidence type="ECO:0000256" key="1">
    <source>
        <dbReference type="ARBA" id="ARBA00007123"/>
    </source>
</evidence>
<dbReference type="Pfam" id="PF01000">
    <property type="entry name" value="RNA_pol_A_bac"/>
    <property type="match status" value="1"/>
</dbReference>
<evidence type="ECO:0000256" key="6">
    <source>
        <dbReference type="ARBA" id="ARBA00022695"/>
    </source>
</evidence>
<dbReference type="InterPro" id="IPR011263">
    <property type="entry name" value="DNA-dir_RNA_pol_RpoA/D/Rpb3"/>
</dbReference>
<dbReference type="InterPro" id="IPR011262">
    <property type="entry name" value="DNA-dir_RNA_pol_insert"/>
</dbReference>
<dbReference type="GO" id="GO:0005737">
    <property type="term" value="C:cytoplasm"/>
    <property type="evidence" value="ECO:0007669"/>
    <property type="project" value="UniProtKB-ARBA"/>
</dbReference>
<dbReference type="GO" id="GO:0046983">
    <property type="term" value="F:protein dimerization activity"/>
    <property type="evidence" value="ECO:0007669"/>
    <property type="project" value="InterPro"/>
</dbReference>
<feature type="domain" description="DNA-directed RNA polymerase RpoA/D/Rpb3-type" evidence="12">
    <location>
        <begin position="17"/>
        <end position="225"/>
    </location>
</feature>
<feature type="compositionally biased region" description="Basic residues" evidence="11">
    <location>
        <begin position="233"/>
        <end position="243"/>
    </location>
</feature>
<evidence type="ECO:0000313" key="14">
    <source>
        <dbReference type="Proteomes" id="UP000179153"/>
    </source>
</evidence>
<keyword evidence="7" id="KW-0804">Transcription</keyword>
<comment type="caution">
    <text evidence="13">The sequence shown here is derived from an EMBL/GenBank/DDBJ whole genome shotgun (WGS) entry which is preliminary data.</text>
</comment>
<dbReference type="Gene3D" id="3.30.1360.10">
    <property type="entry name" value="RNA polymerase, RBP11-like subunit"/>
    <property type="match status" value="1"/>
</dbReference>
<dbReference type="AlphaFoldDB" id="A0A1G2HHL6"/>